<dbReference type="EMBL" id="BFEA01000044">
    <property type="protein sequence ID" value="GBG63949.1"/>
    <property type="molecule type" value="Genomic_DNA"/>
</dbReference>
<dbReference type="InterPro" id="IPR013924">
    <property type="entry name" value="RNase_H2_suC"/>
</dbReference>
<dbReference type="Pfam" id="PF08615">
    <property type="entry name" value="RNase_H2_suC"/>
    <property type="match status" value="1"/>
</dbReference>
<dbReference type="STRING" id="69332.A0A388K1P0"/>
<dbReference type="GO" id="GO:0006401">
    <property type="term" value="P:RNA catabolic process"/>
    <property type="evidence" value="ECO:0007669"/>
    <property type="project" value="InterPro"/>
</dbReference>
<name>A0A388K1P0_CHABU</name>
<dbReference type="Proteomes" id="UP000265515">
    <property type="component" value="Unassembled WGS sequence"/>
</dbReference>
<dbReference type="Gene3D" id="2.40.128.680">
    <property type="match status" value="1"/>
</dbReference>
<reference evidence="1 2" key="1">
    <citation type="journal article" date="2018" name="Cell">
        <title>The Chara Genome: Secondary Complexity and Implications for Plant Terrestrialization.</title>
        <authorList>
            <person name="Nishiyama T."/>
            <person name="Sakayama H."/>
            <person name="Vries J.D."/>
            <person name="Buschmann H."/>
            <person name="Saint-Marcoux D."/>
            <person name="Ullrich K.K."/>
            <person name="Haas F.B."/>
            <person name="Vanderstraeten L."/>
            <person name="Becker D."/>
            <person name="Lang D."/>
            <person name="Vosolsobe S."/>
            <person name="Rombauts S."/>
            <person name="Wilhelmsson P.K.I."/>
            <person name="Janitza P."/>
            <person name="Kern R."/>
            <person name="Heyl A."/>
            <person name="Rumpler F."/>
            <person name="Villalobos L.I.A.C."/>
            <person name="Clay J.M."/>
            <person name="Skokan R."/>
            <person name="Toyoda A."/>
            <person name="Suzuki Y."/>
            <person name="Kagoshima H."/>
            <person name="Schijlen E."/>
            <person name="Tajeshwar N."/>
            <person name="Catarino B."/>
            <person name="Hetherington A.J."/>
            <person name="Saltykova A."/>
            <person name="Bonnot C."/>
            <person name="Breuninger H."/>
            <person name="Symeonidi A."/>
            <person name="Radhakrishnan G.V."/>
            <person name="Van Nieuwerburgh F."/>
            <person name="Deforce D."/>
            <person name="Chang C."/>
            <person name="Karol K.G."/>
            <person name="Hedrich R."/>
            <person name="Ulvskov P."/>
            <person name="Glockner G."/>
            <person name="Delwiche C.F."/>
            <person name="Petrasek J."/>
            <person name="Van de Peer Y."/>
            <person name="Friml J."/>
            <person name="Beilby M."/>
            <person name="Dolan L."/>
            <person name="Kohara Y."/>
            <person name="Sugano S."/>
            <person name="Fujiyama A."/>
            <person name="Delaux P.-M."/>
            <person name="Quint M."/>
            <person name="TheiBen G."/>
            <person name="Hagemann M."/>
            <person name="Harholt J."/>
            <person name="Dunand C."/>
            <person name="Zachgo S."/>
            <person name="Langdale J."/>
            <person name="Maumus F."/>
            <person name="Straeten D.V.D."/>
            <person name="Gould S.B."/>
            <person name="Rensing S.A."/>
        </authorList>
    </citation>
    <scope>NUCLEOTIDE SEQUENCE [LARGE SCALE GENOMIC DNA]</scope>
    <source>
        <strain evidence="1 2">S276</strain>
    </source>
</reference>
<dbReference type="CDD" id="cd09271">
    <property type="entry name" value="RNase_H2-C"/>
    <property type="match status" value="1"/>
</dbReference>
<evidence type="ECO:0000313" key="2">
    <source>
        <dbReference type="Proteomes" id="UP000265515"/>
    </source>
</evidence>
<dbReference type="PANTHER" id="PTHR47204">
    <property type="entry name" value="OS02G0168900 PROTEIN"/>
    <property type="match status" value="1"/>
</dbReference>
<dbReference type="GO" id="GO:0032299">
    <property type="term" value="C:ribonuclease H2 complex"/>
    <property type="evidence" value="ECO:0007669"/>
    <property type="project" value="InterPro"/>
</dbReference>
<evidence type="ECO:0000313" key="1">
    <source>
        <dbReference type="EMBL" id="GBG63949.1"/>
    </source>
</evidence>
<gene>
    <name evidence="1" type="ORF">CBR_g39953</name>
</gene>
<protein>
    <submittedName>
        <fullName evidence="1">Uncharacterized protein</fullName>
    </submittedName>
</protein>
<proteinExistence type="predicted"/>
<organism evidence="1 2">
    <name type="scientific">Chara braunii</name>
    <name type="common">Braun's stonewort</name>
    <dbReference type="NCBI Taxonomy" id="69332"/>
    <lineage>
        <taxon>Eukaryota</taxon>
        <taxon>Viridiplantae</taxon>
        <taxon>Streptophyta</taxon>
        <taxon>Charophyceae</taxon>
        <taxon>Charales</taxon>
        <taxon>Characeae</taxon>
        <taxon>Chara</taxon>
    </lineage>
</organism>
<keyword evidence="2" id="KW-1185">Reference proteome</keyword>
<comment type="caution">
    <text evidence="1">The sequence shown here is derived from an EMBL/GenBank/DDBJ whole genome shotgun (WGS) entry which is preliminary data.</text>
</comment>
<sequence>MAGMVGEEDGVCGKSHEVGNGSGTKMGLPGLSVDKLGGNGSILSVNFSVETQAVHSLPCSIQFNGPASVSKYLVPKETDMIIDGLQVKEAAFRGRKLLGTTIPLPNGYGGIVLSNVSAAGSSSVSSSSSAAASYTSATCSNRLPSSASSVARRKKGVDSNAWQTDCAFDRLTYWNHDVPPTSGDAIKRALDWLVLADAIHSPVQPEEVEAAIKLAAADCIAVGTKRKAANL</sequence>
<dbReference type="AlphaFoldDB" id="A0A388K1P0"/>
<dbReference type="OrthoDB" id="6222486at2759"/>
<dbReference type="PANTHER" id="PTHR47204:SF1">
    <property type="entry name" value="RIBONUCLEASE H2 SUBUNIT C"/>
    <property type="match status" value="1"/>
</dbReference>
<accession>A0A388K1P0</accession>
<dbReference type="Gramene" id="GBG63949">
    <property type="protein sequence ID" value="GBG63949"/>
    <property type="gene ID" value="CBR_g39953"/>
</dbReference>